<dbReference type="EMBL" id="BAAAXZ010000103">
    <property type="protein sequence ID" value="GAA2929723.1"/>
    <property type="molecule type" value="Genomic_DNA"/>
</dbReference>
<name>A0ABN3WX81_STRTU</name>
<organism evidence="1 2">
    <name type="scientific">Streptomyces thioluteus</name>
    <dbReference type="NCBI Taxonomy" id="66431"/>
    <lineage>
        <taxon>Bacteria</taxon>
        <taxon>Bacillati</taxon>
        <taxon>Actinomycetota</taxon>
        <taxon>Actinomycetes</taxon>
        <taxon>Kitasatosporales</taxon>
        <taxon>Streptomycetaceae</taxon>
        <taxon>Streptomyces</taxon>
    </lineage>
</organism>
<sequence length="74" mass="7902">MVALAELPADAGGLVLVDGDVVVLEVGLREAVLVQPRAEPFTRGRELQVQRELDFQELVSKWATLLASGATVTS</sequence>
<comment type="caution">
    <text evidence="1">The sequence shown here is derived from an EMBL/GenBank/DDBJ whole genome shotgun (WGS) entry which is preliminary data.</text>
</comment>
<evidence type="ECO:0000313" key="1">
    <source>
        <dbReference type="EMBL" id="GAA2929723.1"/>
    </source>
</evidence>
<evidence type="ECO:0000313" key="2">
    <source>
        <dbReference type="Proteomes" id="UP001501102"/>
    </source>
</evidence>
<protein>
    <submittedName>
        <fullName evidence="1">Uncharacterized protein</fullName>
    </submittedName>
</protein>
<gene>
    <name evidence="1" type="ORF">GCM10020221_26910</name>
</gene>
<keyword evidence="2" id="KW-1185">Reference proteome</keyword>
<reference evidence="1 2" key="1">
    <citation type="journal article" date="2019" name="Int. J. Syst. Evol. Microbiol.">
        <title>The Global Catalogue of Microorganisms (GCM) 10K type strain sequencing project: providing services to taxonomists for standard genome sequencing and annotation.</title>
        <authorList>
            <consortium name="The Broad Institute Genomics Platform"/>
            <consortium name="The Broad Institute Genome Sequencing Center for Infectious Disease"/>
            <person name="Wu L."/>
            <person name="Ma J."/>
        </authorList>
    </citation>
    <scope>NUCLEOTIDE SEQUENCE [LARGE SCALE GENOMIC DNA]</scope>
    <source>
        <strain evidence="1 2">JCM 4087</strain>
    </source>
</reference>
<proteinExistence type="predicted"/>
<accession>A0ABN3WX81</accession>
<dbReference type="Proteomes" id="UP001501102">
    <property type="component" value="Unassembled WGS sequence"/>
</dbReference>